<evidence type="ECO:0008006" key="5">
    <source>
        <dbReference type="Google" id="ProtNLM"/>
    </source>
</evidence>
<evidence type="ECO:0000313" key="4">
    <source>
        <dbReference type="Proteomes" id="UP000226592"/>
    </source>
</evidence>
<feature type="domain" description="Glycosyl transferase family 1" evidence="1">
    <location>
        <begin position="203"/>
        <end position="348"/>
    </location>
</feature>
<dbReference type="Pfam" id="PF13439">
    <property type="entry name" value="Glyco_transf_4"/>
    <property type="match status" value="1"/>
</dbReference>
<feature type="domain" description="Glycosyltransferase subfamily 4-like N-terminal" evidence="2">
    <location>
        <begin position="14"/>
        <end position="173"/>
    </location>
</feature>
<dbReference type="Proteomes" id="UP000226592">
    <property type="component" value="Unassembled WGS sequence"/>
</dbReference>
<dbReference type="InterPro" id="IPR028098">
    <property type="entry name" value="Glyco_trans_4-like_N"/>
</dbReference>
<dbReference type="InterPro" id="IPR001296">
    <property type="entry name" value="Glyco_trans_1"/>
</dbReference>
<dbReference type="AlphaFoldDB" id="A0A2D6M035"/>
<organism evidence="3 4">
    <name type="scientific">Candidatus Iainarchaeum sp</name>
    <dbReference type="NCBI Taxonomy" id="3101447"/>
    <lineage>
        <taxon>Archaea</taxon>
        <taxon>Candidatus Iainarchaeota</taxon>
        <taxon>Candidatus Iainarchaeia</taxon>
        <taxon>Candidatus Iainarchaeales</taxon>
        <taxon>Candidatus Iainarchaeaceae</taxon>
        <taxon>Candidatus Iainarchaeum</taxon>
    </lineage>
</organism>
<gene>
    <name evidence="3" type="ORF">CL943_00440</name>
</gene>
<dbReference type="PANTHER" id="PTHR12526">
    <property type="entry name" value="GLYCOSYLTRANSFERASE"/>
    <property type="match status" value="1"/>
</dbReference>
<evidence type="ECO:0000259" key="1">
    <source>
        <dbReference type="Pfam" id="PF00534"/>
    </source>
</evidence>
<dbReference type="CDD" id="cd03801">
    <property type="entry name" value="GT4_PimA-like"/>
    <property type="match status" value="1"/>
</dbReference>
<evidence type="ECO:0000313" key="3">
    <source>
        <dbReference type="EMBL" id="MAG21759.1"/>
    </source>
</evidence>
<reference evidence="4" key="1">
    <citation type="submission" date="2017-09" db="EMBL/GenBank/DDBJ databases">
        <title>The Reconstruction of 2,631 Draft Metagenome-Assembled Genomes from the Global Oceans.</title>
        <authorList>
            <person name="Tully B.J."/>
            <person name="Graham E.D."/>
            <person name="Heidelberg J.F."/>
        </authorList>
    </citation>
    <scope>NUCLEOTIDE SEQUENCE [LARGE SCALE GENOMIC DNA]</scope>
</reference>
<proteinExistence type="predicted"/>
<evidence type="ECO:0000259" key="2">
    <source>
        <dbReference type="Pfam" id="PF13439"/>
    </source>
</evidence>
<dbReference type="Pfam" id="PF00534">
    <property type="entry name" value="Glycos_transf_1"/>
    <property type="match status" value="1"/>
</dbReference>
<dbReference type="EMBL" id="NZBU01000002">
    <property type="protein sequence ID" value="MAG21759.1"/>
    <property type="molecule type" value="Genomic_DNA"/>
</dbReference>
<sequence>MKIFYITSVLGDSGGSEIYTRDLILELIKRGHEVMVCTTIPYEVKGAKMIYLPRFGHHGMWKFEAPLFYGRALKAAREFKPDIIQSHSNSMMGIIGHMLKKKLGIPHMLLIELISSQNVNLHTKFIHFTEKFFLPKLNYDKLVVWTEQMKQKFLLPWGVPEKKVEVMPAALNLSNYPLDSSGESVRKKFGNNLITSIKTLWGTNVKGLEYVVRAMKIVKEKHPDWKYVIFGDGTERPILDKLVDELGLQENVIMAGEIAPDKCKAVWATTDIAPHSYVYEFSTSISLLEYMAMGKACVVTDIGNVKNFVGEAGVVVKPYDEKAMAAGIIKLIENPTLRKEIGRKARKRVEDKYSIKASVNQLEKIYADLK</sequence>
<protein>
    <recommendedName>
        <fullName evidence="5">Glycosyltransferase family 4 protein</fullName>
    </recommendedName>
</protein>
<dbReference type="GO" id="GO:0016757">
    <property type="term" value="F:glycosyltransferase activity"/>
    <property type="evidence" value="ECO:0007669"/>
    <property type="project" value="InterPro"/>
</dbReference>
<comment type="caution">
    <text evidence="3">The sequence shown here is derived from an EMBL/GenBank/DDBJ whole genome shotgun (WGS) entry which is preliminary data.</text>
</comment>
<name>A0A2D6M035_9ARCH</name>
<accession>A0A2D6M035</accession>
<dbReference type="SUPFAM" id="SSF53756">
    <property type="entry name" value="UDP-Glycosyltransferase/glycogen phosphorylase"/>
    <property type="match status" value="1"/>
</dbReference>
<dbReference type="PANTHER" id="PTHR12526:SF622">
    <property type="entry name" value="GLYCOSYLTRANSFERASE (GROUP I)"/>
    <property type="match status" value="1"/>
</dbReference>
<dbReference type="Gene3D" id="3.40.50.2000">
    <property type="entry name" value="Glycogen Phosphorylase B"/>
    <property type="match status" value="2"/>
</dbReference>